<sequence length="95" mass="11391">MCLYEFYLFLPTSGRSLNFAGARDVTRQLVYKENSRRIVRPVAVCEQIFLWRAIPRSRRDEPTSSLEDDWCHPDEYSSRCQLLEELTKYRLEKQL</sequence>
<comment type="caution">
    <text evidence="1">The sequence shown here is derived from an EMBL/GenBank/DDBJ whole genome shotgun (WGS) entry which is preliminary data.</text>
</comment>
<keyword evidence="2" id="KW-1185">Reference proteome</keyword>
<proteinExistence type="predicted"/>
<reference evidence="1" key="1">
    <citation type="journal article" date="2019" name="bioRxiv">
        <title>The Genome of the Zebra Mussel, Dreissena polymorpha: A Resource for Invasive Species Research.</title>
        <authorList>
            <person name="McCartney M.A."/>
            <person name="Auch B."/>
            <person name="Kono T."/>
            <person name="Mallez S."/>
            <person name="Zhang Y."/>
            <person name="Obille A."/>
            <person name="Becker A."/>
            <person name="Abrahante J.E."/>
            <person name="Garbe J."/>
            <person name="Badalamenti J.P."/>
            <person name="Herman A."/>
            <person name="Mangelson H."/>
            <person name="Liachko I."/>
            <person name="Sullivan S."/>
            <person name="Sone E.D."/>
            <person name="Koren S."/>
            <person name="Silverstein K.A.T."/>
            <person name="Beckman K.B."/>
            <person name="Gohl D.M."/>
        </authorList>
    </citation>
    <scope>NUCLEOTIDE SEQUENCE</scope>
    <source>
        <strain evidence="1">Duluth1</strain>
        <tissue evidence="1">Whole animal</tissue>
    </source>
</reference>
<protein>
    <submittedName>
        <fullName evidence="1">Uncharacterized protein</fullName>
    </submittedName>
</protein>
<evidence type="ECO:0000313" key="1">
    <source>
        <dbReference type="EMBL" id="KAH3827515.1"/>
    </source>
</evidence>
<accession>A0A9D4H2S6</accession>
<dbReference type="AlphaFoldDB" id="A0A9D4H2S6"/>
<dbReference type="EMBL" id="JAIWYP010000005">
    <property type="protein sequence ID" value="KAH3827515.1"/>
    <property type="molecule type" value="Genomic_DNA"/>
</dbReference>
<dbReference type="Proteomes" id="UP000828390">
    <property type="component" value="Unassembled WGS sequence"/>
</dbReference>
<gene>
    <name evidence="1" type="ORF">DPMN_129451</name>
</gene>
<name>A0A9D4H2S6_DREPO</name>
<organism evidence="1 2">
    <name type="scientific">Dreissena polymorpha</name>
    <name type="common">Zebra mussel</name>
    <name type="synonym">Mytilus polymorpha</name>
    <dbReference type="NCBI Taxonomy" id="45954"/>
    <lineage>
        <taxon>Eukaryota</taxon>
        <taxon>Metazoa</taxon>
        <taxon>Spiralia</taxon>
        <taxon>Lophotrochozoa</taxon>
        <taxon>Mollusca</taxon>
        <taxon>Bivalvia</taxon>
        <taxon>Autobranchia</taxon>
        <taxon>Heteroconchia</taxon>
        <taxon>Euheterodonta</taxon>
        <taxon>Imparidentia</taxon>
        <taxon>Neoheterodontei</taxon>
        <taxon>Myida</taxon>
        <taxon>Dreissenoidea</taxon>
        <taxon>Dreissenidae</taxon>
        <taxon>Dreissena</taxon>
    </lineage>
</organism>
<evidence type="ECO:0000313" key="2">
    <source>
        <dbReference type="Proteomes" id="UP000828390"/>
    </source>
</evidence>
<reference evidence="1" key="2">
    <citation type="submission" date="2020-11" db="EMBL/GenBank/DDBJ databases">
        <authorList>
            <person name="McCartney M.A."/>
            <person name="Auch B."/>
            <person name="Kono T."/>
            <person name="Mallez S."/>
            <person name="Becker A."/>
            <person name="Gohl D.M."/>
            <person name="Silverstein K.A.T."/>
            <person name="Koren S."/>
            <person name="Bechman K.B."/>
            <person name="Herman A."/>
            <person name="Abrahante J.E."/>
            <person name="Garbe J."/>
        </authorList>
    </citation>
    <scope>NUCLEOTIDE SEQUENCE</scope>
    <source>
        <strain evidence="1">Duluth1</strain>
        <tissue evidence="1">Whole animal</tissue>
    </source>
</reference>